<gene>
    <name evidence="2" type="ORF">NCTC11190_00871</name>
</gene>
<organism evidence="2 3">
    <name type="scientific">Rikenella microfusus</name>
    <dbReference type="NCBI Taxonomy" id="28139"/>
    <lineage>
        <taxon>Bacteria</taxon>
        <taxon>Pseudomonadati</taxon>
        <taxon>Bacteroidota</taxon>
        <taxon>Bacteroidia</taxon>
        <taxon>Bacteroidales</taxon>
        <taxon>Rikenellaceae</taxon>
        <taxon>Rikenella</taxon>
    </lineage>
</organism>
<evidence type="ECO:0000256" key="1">
    <source>
        <dbReference type="SAM" id="MobiDB-lite"/>
    </source>
</evidence>
<dbReference type="Proteomes" id="UP000255233">
    <property type="component" value="Unassembled WGS sequence"/>
</dbReference>
<feature type="compositionally biased region" description="Basic and acidic residues" evidence="1">
    <location>
        <begin position="1"/>
        <end position="10"/>
    </location>
</feature>
<dbReference type="STRING" id="880526.GCA_000427365_00576"/>
<dbReference type="InterPro" id="IPR009279">
    <property type="entry name" value="Portal_Mu"/>
</dbReference>
<reference evidence="2 3" key="1">
    <citation type="submission" date="2018-06" db="EMBL/GenBank/DDBJ databases">
        <authorList>
            <consortium name="Pathogen Informatics"/>
            <person name="Doyle S."/>
        </authorList>
    </citation>
    <scope>NUCLEOTIDE SEQUENCE [LARGE SCALE GENOMIC DNA]</scope>
    <source>
        <strain evidence="2 3">NCTC11190</strain>
    </source>
</reference>
<sequence length="415" mass="46630">MNKTHNREKSPAGAGKRRNLAAKTPRPKTTARREGYVARIVPKSVSRVRSDIGTWKAALRQADNVDDPRRVRLQRLYDDIMQDAHLTSLVELRLQSLLGAPFSLRRNGETDDEATALLAAASWKRDLERFAWEETLYGHSLVELTVTAAGTPQATLLPRTNVVPERGVLLLSEDDGDGIRYREVREYGTWVLEFGGPHNYGLLNKAVPHVLFARFAQQCWSELCEIYAIPPRVLKTNTQDPEMLDRAEQMMRDFGAAAWFVIDSSETFDFAKGADTNGDVYRNLIAVCKEASSLLVCGAQMGQDTLNGNRSKEEASLKLFERIAQADRARIQGYWNEIILPALARIGLLPPGLTYEYQQEEDTEKLWTQTHAAMQYYHVDPEWIRAKFGIEVTGEKESGFGPAGAQLAAPDRFFG</sequence>
<feature type="region of interest" description="Disordered" evidence="1">
    <location>
        <begin position="1"/>
        <end position="34"/>
    </location>
</feature>
<keyword evidence="3" id="KW-1185">Reference proteome</keyword>
<dbReference type="OrthoDB" id="9813502at2"/>
<name>A0A379MPT1_9BACT</name>
<evidence type="ECO:0000313" key="2">
    <source>
        <dbReference type="EMBL" id="SUE33661.1"/>
    </source>
</evidence>
<dbReference type="Pfam" id="PF06074">
    <property type="entry name" value="Portal_Mu"/>
    <property type="match status" value="1"/>
</dbReference>
<dbReference type="AlphaFoldDB" id="A0A379MPT1"/>
<dbReference type="RefSeq" id="WP_051214297.1">
    <property type="nucleotide sequence ID" value="NZ_UGVL01000001.1"/>
</dbReference>
<evidence type="ECO:0000313" key="3">
    <source>
        <dbReference type="Proteomes" id="UP000255233"/>
    </source>
</evidence>
<proteinExistence type="predicted"/>
<dbReference type="EMBL" id="UGVL01000001">
    <property type="protein sequence ID" value="SUE33661.1"/>
    <property type="molecule type" value="Genomic_DNA"/>
</dbReference>
<accession>A0A379MPT1</accession>
<protein>
    <submittedName>
        <fullName evidence="2">Mu-like prophage protein gp29</fullName>
    </submittedName>
</protein>
<feature type="compositionally biased region" description="Basic residues" evidence="1">
    <location>
        <begin position="15"/>
        <end position="30"/>
    </location>
</feature>